<evidence type="ECO:0000256" key="4">
    <source>
        <dbReference type="ARBA" id="ARBA00022574"/>
    </source>
</evidence>
<dbReference type="SMART" id="SM00320">
    <property type="entry name" value="WD40"/>
    <property type="match status" value="5"/>
</dbReference>
<dbReference type="Proteomes" id="UP000494206">
    <property type="component" value="Unassembled WGS sequence"/>
</dbReference>
<evidence type="ECO:0000259" key="11">
    <source>
        <dbReference type="SMART" id="SM01166"/>
    </source>
</evidence>
<evidence type="ECO:0000256" key="6">
    <source>
        <dbReference type="ARBA" id="ARBA00023203"/>
    </source>
</evidence>
<feature type="compositionally biased region" description="Polar residues" evidence="10">
    <location>
        <begin position="451"/>
        <end position="462"/>
    </location>
</feature>
<dbReference type="AlphaFoldDB" id="A0A8S1EQU0"/>
<accession>A0A8S1EQU0</accession>
<dbReference type="Pfam" id="PF16300">
    <property type="entry name" value="WD40_4"/>
    <property type="match status" value="2"/>
</dbReference>
<comment type="subcellular location">
    <subcellularLocation>
        <location evidence="1">Cytoplasm</location>
    </subcellularLocation>
</comment>
<keyword evidence="5 9" id="KW-0677">Repeat</keyword>
<feature type="domain" description="DUF1899" evidence="11">
    <location>
        <begin position="562"/>
        <end position="627"/>
    </location>
</feature>
<dbReference type="Pfam" id="PF08953">
    <property type="entry name" value="DUF1899"/>
    <property type="match status" value="2"/>
</dbReference>
<feature type="repeat" description="WD" evidence="8">
    <location>
        <begin position="729"/>
        <end position="759"/>
    </location>
</feature>
<evidence type="ECO:0000256" key="9">
    <source>
        <dbReference type="RuleBase" id="RU280818"/>
    </source>
</evidence>
<dbReference type="Gene3D" id="2.130.10.10">
    <property type="entry name" value="YVTN repeat-like/Quinoprotein amine dehydrogenase"/>
    <property type="match status" value="2"/>
</dbReference>
<keyword evidence="13" id="KW-1185">Reference proteome</keyword>
<dbReference type="OrthoDB" id="1850764at2759"/>
<dbReference type="InterPro" id="IPR011047">
    <property type="entry name" value="Quinoprotein_ADH-like_sf"/>
</dbReference>
<evidence type="ECO:0000256" key="1">
    <source>
        <dbReference type="ARBA" id="ARBA00004496"/>
    </source>
</evidence>
<feature type="compositionally biased region" description="Polar residues" evidence="10">
    <location>
        <begin position="474"/>
        <end position="490"/>
    </location>
</feature>
<evidence type="ECO:0000313" key="12">
    <source>
        <dbReference type="EMBL" id="CAB3401764.1"/>
    </source>
</evidence>
<gene>
    <name evidence="12" type="ORF">CBOVIS_LOCUS4464</name>
</gene>
<keyword evidence="6" id="KW-0009">Actin-binding</keyword>
<dbReference type="InterPro" id="IPR015048">
    <property type="entry name" value="DUF1899"/>
</dbReference>
<sequence length="1039" mass="113137">MAWRFTASKFKNTTPKLPKKEDTIFDVPIGNLSCTDNGIQASGEFLAFHIEGEGGKLGVLPVGAKGRRTRNDIWVVAAHGEQVSDFNFLTFADNFLATCSRDEPVKIWKLSRDASPHLVTEIDAGPGVHIETLKSHSTADNILAIGSIGGAFIVDVSSRKTCMELGGVVDKCQSLDWSDDGRLLAVSGDKGRQLLVFDPRASQHAIAQLESHAGMGREARVLFAGNRLISTGFTNKRCQEVRLFDTSKWSSPIHVQEFVSTTGVLIPHYDADTRLVFLSGKGTNKLFMMELQDRQPFMSSVFELTLPEQTLGAALGCKRRISVMDGEVDTYYQLTKSTIVPTPCIVPRRSYRDFHADLFPDTRGAEPGCSAHEWLNGNNSLPPKMSLAPKTSSPPPPQEPTPPAQQATAPPKPMAVSATNVPSKMPNVAKNPRDDVKELDYGKENGARAYQTASVPPSSLNLDESKAHTPNPPTSSTQGNSSPLTTTSPDPITIVGSGVGTRSHSTSGASCSVSTPSHVEKSSSAAAAAASTSTAVNFRKIGASNRSHLSQRVRPKSCVVGQITSKFRHVETLAGLKANNGLFSNLRNVNTRLPQESNGCCCSGKFVAVPLAGPAGVVGIYDVNAPGKLADGVMDGIFNKTQVTDLQWNPFDDEQLACGTDCGQINLWRLTTNDGHRNEMQPERIIKIGGEKIVCLRWHPLAEGLVAVALSNSNIELWDVVEEKLYARIAAHDGGILAICWSADGRRLASVGKDAMVRVHEPTTSSECVVERKVLESTRAARVLFACDDRLLIVVGMTKSSQRQVQMYDATMPDFRHIYTQIIDSATQPLVPHYDYDSNVLFLSGKGDRIVNMFEVIYDSPYLLPLTPYMSPVGGQAIAFHNKKSANVMAVEFQVAWRLSEKNLERLIFRVPRIKKDVFQDDLFPDALVTWQPVTTAARWMAGEEANPMFRSLKPEGVFSSIPRPIGASSTSRFSEAVKSTTSTTTASTTTTPRTLQSCAAESATPDRQQVAASWSSKINVDQRLEQDLMEGVDESEWK</sequence>
<dbReference type="PROSITE" id="PS50082">
    <property type="entry name" value="WD_REPEATS_2"/>
    <property type="match status" value="2"/>
</dbReference>
<feature type="region of interest" description="Disordered" evidence="10">
    <location>
        <begin position="370"/>
        <end position="435"/>
    </location>
</feature>
<keyword evidence="3" id="KW-0963">Cytoplasm</keyword>
<evidence type="ECO:0000256" key="7">
    <source>
        <dbReference type="ARBA" id="ARBA00024838"/>
    </source>
</evidence>
<dbReference type="FunFam" id="2.130.10.10:FF:000076">
    <property type="entry name" value="Coronin"/>
    <property type="match status" value="2"/>
</dbReference>
<evidence type="ECO:0000256" key="8">
    <source>
        <dbReference type="PROSITE-ProRule" id="PRU00221"/>
    </source>
</evidence>
<dbReference type="EMBL" id="CADEPM010000003">
    <property type="protein sequence ID" value="CAB3401764.1"/>
    <property type="molecule type" value="Genomic_DNA"/>
</dbReference>
<feature type="region of interest" description="Disordered" evidence="10">
    <location>
        <begin position="967"/>
        <end position="1016"/>
    </location>
</feature>
<protein>
    <recommendedName>
        <fullName evidence="9">Coronin</fullName>
    </recommendedName>
</protein>
<dbReference type="InterPro" id="IPR015943">
    <property type="entry name" value="WD40/YVTN_repeat-like_dom_sf"/>
</dbReference>
<feature type="compositionally biased region" description="Low complexity" evidence="10">
    <location>
        <begin position="980"/>
        <end position="992"/>
    </location>
</feature>
<proteinExistence type="inferred from homology"/>
<evidence type="ECO:0000256" key="10">
    <source>
        <dbReference type="SAM" id="MobiDB-lite"/>
    </source>
</evidence>
<dbReference type="SMART" id="SM01167">
    <property type="entry name" value="DUF1900"/>
    <property type="match status" value="2"/>
</dbReference>
<feature type="compositionally biased region" description="Polar residues" evidence="10">
    <location>
        <begin position="500"/>
        <end position="515"/>
    </location>
</feature>
<dbReference type="GO" id="GO:0030036">
    <property type="term" value="P:actin cytoskeleton organization"/>
    <property type="evidence" value="ECO:0007669"/>
    <property type="project" value="UniProtKB-ARBA"/>
</dbReference>
<evidence type="ECO:0000256" key="5">
    <source>
        <dbReference type="ARBA" id="ARBA00022737"/>
    </source>
</evidence>
<dbReference type="PANTHER" id="PTHR10856:SF20">
    <property type="entry name" value="CORONIN-7"/>
    <property type="match status" value="1"/>
</dbReference>
<dbReference type="GO" id="GO:0005737">
    <property type="term" value="C:cytoplasm"/>
    <property type="evidence" value="ECO:0007669"/>
    <property type="project" value="UniProtKB-SubCell"/>
</dbReference>
<dbReference type="InterPro" id="IPR015505">
    <property type="entry name" value="Coronin"/>
</dbReference>
<name>A0A8S1EQU0_9PELO</name>
<organism evidence="12 13">
    <name type="scientific">Caenorhabditis bovis</name>
    <dbReference type="NCBI Taxonomy" id="2654633"/>
    <lineage>
        <taxon>Eukaryota</taxon>
        <taxon>Metazoa</taxon>
        <taxon>Ecdysozoa</taxon>
        <taxon>Nematoda</taxon>
        <taxon>Chromadorea</taxon>
        <taxon>Rhabditida</taxon>
        <taxon>Rhabditina</taxon>
        <taxon>Rhabditomorpha</taxon>
        <taxon>Rhabditoidea</taxon>
        <taxon>Rhabditidae</taxon>
        <taxon>Peloderinae</taxon>
        <taxon>Caenorhabditis</taxon>
    </lineage>
</organism>
<evidence type="ECO:0000256" key="2">
    <source>
        <dbReference type="ARBA" id="ARBA00009482"/>
    </source>
</evidence>
<comment type="function">
    <text evidence="7">F-actin regulator involved in anterograde Golgi to endosome transport: upon ubiquitination via 'Lys-33'-linked ubiquitin chains by the BCR(KLHL20) E3 ubiquitin ligase complex, interacts with EPS15 and localizes to the trans-Golgi network, where it promotes actin polymerization, thereby facilitating post-Golgi trafficking. May play a role in the maintenance of the Golgi apparatus morphology.</text>
</comment>
<dbReference type="InterPro" id="IPR001680">
    <property type="entry name" value="WD40_rpt"/>
</dbReference>
<dbReference type="SUPFAM" id="SSF75011">
    <property type="entry name" value="3-carboxy-cis,cis-mucoante lactonizing enzyme"/>
    <property type="match status" value="1"/>
</dbReference>
<feature type="compositionally biased region" description="Pro residues" evidence="10">
    <location>
        <begin position="392"/>
        <end position="403"/>
    </location>
</feature>
<feature type="region of interest" description="Disordered" evidence="10">
    <location>
        <begin position="447"/>
        <end position="515"/>
    </location>
</feature>
<dbReference type="SUPFAM" id="SSF50998">
    <property type="entry name" value="Quinoprotein alcohol dehydrogenase-like"/>
    <property type="match status" value="1"/>
</dbReference>
<feature type="repeat" description="WD" evidence="8">
    <location>
        <begin position="76"/>
        <end position="118"/>
    </location>
</feature>
<dbReference type="PANTHER" id="PTHR10856">
    <property type="entry name" value="CORONIN"/>
    <property type="match status" value="1"/>
</dbReference>
<dbReference type="SMART" id="SM01166">
    <property type="entry name" value="DUF1899"/>
    <property type="match status" value="2"/>
</dbReference>
<feature type="compositionally biased region" description="Polar residues" evidence="10">
    <location>
        <begin position="993"/>
        <end position="1016"/>
    </location>
</feature>
<evidence type="ECO:0000256" key="3">
    <source>
        <dbReference type="ARBA" id="ARBA00022490"/>
    </source>
</evidence>
<keyword evidence="4 8" id="KW-0853">WD repeat</keyword>
<dbReference type="GO" id="GO:0003779">
    <property type="term" value="F:actin binding"/>
    <property type="evidence" value="ECO:0007669"/>
    <property type="project" value="UniProtKB-KW"/>
</dbReference>
<reference evidence="12 13" key="1">
    <citation type="submission" date="2020-04" db="EMBL/GenBank/DDBJ databases">
        <authorList>
            <person name="Laetsch R D."/>
            <person name="Stevens L."/>
            <person name="Kumar S."/>
            <person name="Blaxter L. M."/>
        </authorList>
    </citation>
    <scope>NUCLEOTIDE SEQUENCE [LARGE SCALE GENOMIC DNA]</scope>
</reference>
<evidence type="ECO:0000313" key="13">
    <source>
        <dbReference type="Proteomes" id="UP000494206"/>
    </source>
</evidence>
<comment type="similarity">
    <text evidence="2 9">Belongs to the WD repeat coronin family.</text>
</comment>
<dbReference type="Pfam" id="PF00400">
    <property type="entry name" value="WD40"/>
    <property type="match status" value="1"/>
</dbReference>
<comment type="caution">
    <text evidence="12">The sequence shown here is derived from an EMBL/GenBank/DDBJ whole genome shotgun (WGS) entry which is preliminary data.</text>
</comment>
<feature type="domain" description="DUF1899" evidence="11">
    <location>
        <begin position="4"/>
        <end position="66"/>
    </location>
</feature>